<evidence type="ECO:0000259" key="7">
    <source>
        <dbReference type="Pfam" id="PF02687"/>
    </source>
</evidence>
<dbReference type="GO" id="GO:0005886">
    <property type="term" value="C:plasma membrane"/>
    <property type="evidence" value="ECO:0007669"/>
    <property type="project" value="UniProtKB-SubCell"/>
</dbReference>
<feature type="transmembrane region" description="Helical" evidence="6">
    <location>
        <begin position="518"/>
        <end position="540"/>
    </location>
</feature>
<keyword evidence="5 6" id="KW-0472">Membrane</keyword>
<feature type="transmembrane region" description="Helical" evidence="6">
    <location>
        <begin position="21"/>
        <end position="44"/>
    </location>
</feature>
<dbReference type="GO" id="GO:0055085">
    <property type="term" value="P:transmembrane transport"/>
    <property type="evidence" value="ECO:0007669"/>
    <property type="project" value="UniProtKB-UniRule"/>
</dbReference>
<dbReference type="InterPro" id="IPR052536">
    <property type="entry name" value="ABC-4_Integral_Memb_Prot"/>
</dbReference>
<keyword evidence="3 6" id="KW-0812">Transmembrane</keyword>
<evidence type="ECO:0000313" key="9">
    <source>
        <dbReference type="Proteomes" id="UP001199631"/>
    </source>
</evidence>
<dbReference type="EMBL" id="JAIFZM010000024">
    <property type="protein sequence ID" value="MCG3421177.1"/>
    <property type="molecule type" value="Genomic_DNA"/>
</dbReference>
<dbReference type="InterPro" id="IPR003838">
    <property type="entry name" value="ABC3_permease_C"/>
</dbReference>
<evidence type="ECO:0000256" key="4">
    <source>
        <dbReference type="ARBA" id="ARBA00022989"/>
    </source>
</evidence>
<keyword evidence="9" id="KW-1185">Reference proteome</keyword>
<dbReference type="InterPro" id="IPR027022">
    <property type="entry name" value="ABC_permease_BceB-typ"/>
</dbReference>
<gene>
    <name evidence="8" type="ORF">K3T81_18690</name>
</gene>
<sequence length="638" mass="72740">MTFRQFAFNNVKRNTRAYVSYFLSCMFAVTVFFMYAVVIFHPAIRNYEFHDVVQSGIIASEVMIYIFSFLFVLYSTGTFIKSRKKEYGLLTTLGIKKSQLNRLLILENTIIGLTSILAGIAVGALLTKLFLMVFSAVLGIDDILPFHLSWRAIGLTVLLFFIMFELNTLAVVWTLRTKSVMEVFRGSLESRRTPKFSWILSTLALGAVVYAYYLAYTADLISIMWRMFPILALIIPGTYFLFTQLSIATTNLLKRNKSLLYRNLNLLTISDLSYKLKENARILFIVTILSAVAFTSSGVLFGLLRGVEAETLRFTPQAVSLLSNENAKLEEFESVVTDVETQFKEQFIPYESTLATAIRTETESTLSNWDKTPVLVYGYSDYQQMMDLKGVEAKAEPQYGKGILFVQDLIDSYTKSIPEVIGVKTGQTTTNLSLDWEVSPLNSSIGTNVQLIVSDEQYKQFKQEAETSSIRYNYVMDIPNSLNYATKTENVLNQVNPEIAFTDSQADFYLMMRQSMSYLFFFGIFISVLFFLAAGSILYFRMYQGIDKDLKHYYSLYRIGLTSKEMRKIASRQVALLFFLPFSVAAVHAGFAFKALQNILVSNVLIPSIFVYSLYFAVHFINFIIIRNIYTTKLNKVM</sequence>
<feature type="transmembrane region" description="Helical" evidence="6">
    <location>
        <begin position="605"/>
        <end position="626"/>
    </location>
</feature>
<organism evidence="8 9">
    <name type="scientific">Oceanobacillus jordanicus</name>
    <dbReference type="NCBI Taxonomy" id="2867266"/>
    <lineage>
        <taxon>Bacteria</taxon>
        <taxon>Bacillati</taxon>
        <taxon>Bacillota</taxon>
        <taxon>Bacilli</taxon>
        <taxon>Bacillales</taxon>
        <taxon>Bacillaceae</taxon>
        <taxon>Oceanobacillus</taxon>
    </lineage>
</organism>
<evidence type="ECO:0000256" key="2">
    <source>
        <dbReference type="ARBA" id="ARBA00022475"/>
    </source>
</evidence>
<accession>A0AAW5BAT3</accession>
<feature type="transmembrane region" description="Helical" evidence="6">
    <location>
        <begin position="574"/>
        <end position="593"/>
    </location>
</feature>
<evidence type="ECO:0000313" key="8">
    <source>
        <dbReference type="EMBL" id="MCG3421177.1"/>
    </source>
</evidence>
<comment type="caution">
    <text evidence="8">The sequence shown here is derived from an EMBL/GenBank/DDBJ whole genome shotgun (WGS) entry which is preliminary data.</text>
</comment>
<keyword evidence="2 6" id="KW-1003">Cell membrane</keyword>
<dbReference type="PANTHER" id="PTHR46795:SF1">
    <property type="entry name" value="ABC TRANSPORTER PERMEASE PROTEIN"/>
    <property type="match status" value="1"/>
</dbReference>
<keyword evidence="4 6" id="KW-1133">Transmembrane helix</keyword>
<feature type="domain" description="ABC3 transporter permease C-terminal" evidence="7">
    <location>
        <begin position="62"/>
        <end position="179"/>
    </location>
</feature>
<comment type="subcellular location">
    <subcellularLocation>
        <location evidence="1 6">Cell membrane</location>
        <topology evidence="1 6">Multi-pass membrane protein</topology>
    </subcellularLocation>
</comment>
<proteinExistence type="inferred from homology"/>
<evidence type="ECO:0000256" key="1">
    <source>
        <dbReference type="ARBA" id="ARBA00004651"/>
    </source>
</evidence>
<evidence type="ECO:0000256" key="6">
    <source>
        <dbReference type="PIRNR" id="PIRNR018968"/>
    </source>
</evidence>
<feature type="transmembrane region" description="Helical" evidence="6">
    <location>
        <begin position="110"/>
        <end position="140"/>
    </location>
</feature>
<dbReference type="Pfam" id="PF02687">
    <property type="entry name" value="FtsX"/>
    <property type="match status" value="1"/>
</dbReference>
<dbReference type="PANTHER" id="PTHR46795">
    <property type="entry name" value="ABC TRANSPORTER PERMEASE-RELATED-RELATED"/>
    <property type="match status" value="1"/>
</dbReference>
<dbReference type="PIRSF" id="PIRSF018968">
    <property type="entry name" value="ABC_permease_BceB"/>
    <property type="match status" value="1"/>
</dbReference>
<name>A0AAW5BAT3_9BACI</name>
<reference evidence="8 9" key="1">
    <citation type="journal article" date="2022" name="Evol. Bioinform. Online">
        <title>Draft Genome Sequence of Oceanobacillus jordanicus Strain GSFE11, a Halotolerant Plant Growth-Promoting Bacterial Endophyte Isolated From the Jordan Valley.</title>
        <authorList>
            <person name="Alhindi T."/>
            <person name="Albdaiwi R."/>
        </authorList>
    </citation>
    <scope>NUCLEOTIDE SEQUENCE [LARGE SCALE GENOMIC DNA]</scope>
    <source>
        <strain evidence="8 9">GSFE11</strain>
    </source>
</reference>
<feature type="transmembrane region" description="Helical" evidence="6">
    <location>
        <begin position="56"/>
        <end position="75"/>
    </location>
</feature>
<evidence type="ECO:0000256" key="3">
    <source>
        <dbReference type="ARBA" id="ARBA00022692"/>
    </source>
</evidence>
<keyword evidence="6" id="KW-0813">Transport</keyword>
<protein>
    <submittedName>
        <fullName evidence="8">ABC transporter permease</fullName>
    </submittedName>
</protein>
<feature type="transmembrane region" description="Helical" evidence="6">
    <location>
        <begin position="152"/>
        <end position="175"/>
    </location>
</feature>
<feature type="transmembrane region" description="Helical" evidence="6">
    <location>
        <begin position="282"/>
        <end position="304"/>
    </location>
</feature>
<dbReference type="AlphaFoldDB" id="A0AAW5BAT3"/>
<evidence type="ECO:0000256" key="5">
    <source>
        <dbReference type="ARBA" id="ARBA00023136"/>
    </source>
</evidence>
<feature type="transmembrane region" description="Helical" evidence="6">
    <location>
        <begin position="227"/>
        <end position="253"/>
    </location>
</feature>
<feature type="transmembrane region" description="Helical" evidence="6">
    <location>
        <begin position="196"/>
        <end position="215"/>
    </location>
</feature>
<dbReference type="RefSeq" id="WP_238022136.1">
    <property type="nucleotide sequence ID" value="NZ_JAIFZM010000024.1"/>
</dbReference>
<comment type="similarity">
    <text evidence="6">Belongs to the ABC-4 integral membrane protein family.</text>
</comment>
<dbReference type="Proteomes" id="UP001199631">
    <property type="component" value="Unassembled WGS sequence"/>
</dbReference>